<proteinExistence type="inferred from homology"/>
<dbReference type="SUPFAM" id="SSF111369">
    <property type="entry name" value="HlyD-like secretion proteins"/>
    <property type="match status" value="2"/>
</dbReference>
<dbReference type="PANTHER" id="PTHR30386:SF19">
    <property type="entry name" value="MULTIDRUG EXPORT PROTEIN EMRA-RELATED"/>
    <property type="match status" value="1"/>
</dbReference>
<evidence type="ECO:0000256" key="1">
    <source>
        <dbReference type="ARBA" id="ARBA00004196"/>
    </source>
</evidence>
<feature type="coiled-coil region" evidence="3">
    <location>
        <begin position="114"/>
        <end position="206"/>
    </location>
</feature>
<comment type="similarity">
    <text evidence="2">Belongs to the membrane fusion protein (MFP) (TC 8.A.1) family.</text>
</comment>
<keyword evidence="3" id="KW-0175">Coiled coil</keyword>
<protein>
    <submittedName>
        <fullName evidence="6">Secretion protein HlyD</fullName>
    </submittedName>
</protein>
<dbReference type="Gene3D" id="2.40.50.100">
    <property type="match status" value="1"/>
</dbReference>
<organism evidence="6 7">
    <name type="scientific">Zhongshania aliphaticivorans</name>
    <dbReference type="NCBI Taxonomy" id="1470434"/>
    <lineage>
        <taxon>Bacteria</taxon>
        <taxon>Pseudomonadati</taxon>
        <taxon>Pseudomonadota</taxon>
        <taxon>Gammaproteobacteria</taxon>
        <taxon>Cellvibrionales</taxon>
        <taxon>Spongiibacteraceae</taxon>
        <taxon>Zhongshania</taxon>
    </lineage>
</organism>
<evidence type="ECO:0000259" key="4">
    <source>
        <dbReference type="Pfam" id="PF25917"/>
    </source>
</evidence>
<dbReference type="GO" id="GO:0055085">
    <property type="term" value="P:transmembrane transport"/>
    <property type="evidence" value="ECO:0007669"/>
    <property type="project" value="InterPro"/>
</dbReference>
<dbReference type="KEGG" id="zal:AZF00_06230"/>
<name>A0A127M3T5_9GAMM</name>
<dbReference type="Gene3D" id="2.40.30.170">
    <property type="match status" value="1"/>
</dbReference>
<evidence type="ECO:0000313" key="6">
    <source>
        <dbReference type="EMBL" id="AMO67925.1"/>
    </source>
</evidence>
<evidence type="ECO:0000313" key="7">
    <source>
        <dbReference type="Proteomes" id="UP000074119"/>
    </source>
</evidence>
<sequence length="334" mass="36519">MILSPPIRRLALMLVVPLLLFSAAIAYYYANLGFTSTDNAYIRQDKISISAEVGGIIVDVAVRENQRVAAGDLLFRIDPKPFELAVLEAKAAMASAAARYEQLQTSYSISHIDIESAQEEVAYFEREYQRQRDLDKTSVTSQSALRAAEHALSQARSRLASAKADAEEARVALSSGNSDSGEYPALQAAKVQFEKAQLNLSRTEVRSPVSGIISQMDRLQIGQLMMQGLPSVSIVNTDRSWVEANFKETDLNQLRVGQVAIMELDTYPDMELRGKIESIGAGTGSEFSILPAQNANGNWVKVTQRVPVRISIDSKPARPLIAGLSVDVRISTGE</sequence>
<evidence type="ECO:0000256" key="2">
    <source>
        <dbReference type="ARBA" id="ARBA00009477"/>
    </source>
</evidence>
<feature type="domain" description="Multidrug resistance protein MdtA-like barrel-sandwich hybrid" evidence="4">
    <location>
        <begin position="46"/>
        <end position="235"/>
    </location>
</feature>
<dbReference type="InterPro" id="IPR058625">
    <property type="entry name" value="MdtA-like_BSH"/>
</dbReference>
<dbReference type="InterPro" id="IPR050739">
    <property type="entry name" value="MFP"/>
</dbReference>
<dbReference type="Gene3D" id="1.10.287.470">
    <property type="entry name" value="Helix hairpin bin"/>
    <property type="match status" value="1"/>
</dbReference>
<dbReference type="RefSeq" id="WP_008247045.1">
    <property type="nucleotide sequence ID" value="NZ_CP014544.1"/>
</dbReference>
<comment type="subcellular location">
    <subcellularLocation>
        <location evidence="1">Cell envelope</location>
    </subcellularLocation>
</comment>
<feature type="domain" description="p-hydroxybenzoic acid efflux pump subunit AaeA-like beta-barrel" evidence="5">
    <location>
        <begin position="242"/>
        <end position="330"/>
    </location>
</feature>
<dbReference type="EMBL" id="CP014544">
    <property type="protein sequence ID" value="AMO67925.1"/>
    <property type="molecule type" value="Genomic_DNA"/>
</dbReference>
<dbReference type="InterPro" id="IPR058634">
    <property type="entry name" value="AaeA-lik-b-barrel"/>
</dbReference>
<dbReference type="STRING" id="1470434.AZF00_06230"/>
<dbReference type="GO" id="GO:0030313">
    <property type="term" value="C:cell envelope"/>
    <property type="evidence" value="ECO:0007669"/>
    <property type="project" value="UniProtKB-SubCell"/>
</dbReference>
<dbReference type="PANTHER" id="PTHR30386">
    <property type="entry name" value="MEMBRANE FUSION SUBUNIT OF EMRAB-TOLC MULTIDRUG EFFLUX PUMP"/>
    <property type="match status" value="1"/>
</dbReference>
<dbReference type="Pfam" id="PF25917">
    <property type="entry name" value="BSH_RND"/>
    <property type="match status" value="1"/>
</dbReference>
<accession>A0A127M3T5</accession>
<dbReference type="AlphaFoldDB" id="A0A127M3T5"/>
<dbReference type="Proteomes" id="UP000074119">
    <property type="component" value="Chromosome"/>
</dbReference>
<reference evidence="6 7" key="1">
    <citation type="submission" date="2015-12" db="EMBL/GenBank/DDBJ databases">
        <authorList>
            <person name="Shamseldin A."/>
            <person name="Moawad H."/>
            <person name="Abd El-Rahim W.M."/>
            <person name="Sadowsky M.J."/>
        </authorList>
    </citation>
    <scope>NUCLEOTIDE SEQUENCE [LARGE SCALE GENOMIC DNA]</scope>
    <source>
        <strain evidence="6 7">SM2</strain>
    </source>
</reference>
<dbReference type="Pfam" id="PF25963">
    <property type="entry name" value="Beta-barrel_AAEA"/>
    <property type="match status" value="1"/>
</dbReference>
<evidence type="ECO:0000256" key="3">
    <source>
        <dbReference type="SAM" id="Coils"/>
    </source>
</evidence>
<evidence type="ECO:0000259" key="5">
    <source>
        <dbReference type="Pfam" id="PF25963"/>
    </source>
</evidence>
<gene>
    <name evidence="6" type="ORF">AZF00_06230</name>
</gene>